<dbReference type="RefSeq" id="WP_202778077.1">
    <property type="nucleotide sequence ID" value="NZ_CP065425.1"/>
</dbReference>
<dbReference type="EMBL" id="CP065425">
    <property type="protein sequence ID" value="QQZ09038.1"/>
    <property type="molecule type" value="Genomic_DNA"/>
</dbReference>
<protein>
    <submittedName>
        <fullName evidence="1">DUF1643 domain-containing protein</fullName>
    </submittedName>
</protein>
<dbReference type="Pfam" id="PF07799">
    <property type="entry name" value="DUF1643"/>
    <property type="match status" value="1"/>
</dbReference>
<proteinExistence type="predicted"/>
<evidence type="ECO:0000313" key="1">
    <source>
        <dbReference type="EMBL" id="QQZ09038.1"/>
    </source>
</evidence>
<dbReference type="InterPro" id="IPR012441">
    <property type="entry name" value="DUF1643"/>
</dbReference>
<evidence type="ECO:0000313" key="2">
    <source>
        <dbReference type="Proteomes" id="UP000595691"/>
    </source>
</evidence>
<dbReference type="Proteomes" id="UP000595691">
    <property type="component" value="Chromosome"/>
</dbReference>
<name>A0ABX7DZY5_9BACI</name>
<sequence>MCSFTKVVSEDIKSTAVFSDDKNNEYRYLLTREWDSNKKKATVIMLNPSKATHLKFDTTIMNVHNLMMDYEGKSYGSYSIVNLFAYRSTDPKLLVNRRQDYEMENDKFLKEAFDNSNIIIVAWGRDFSKVNAVTRRDINVRISNVIEMLRNYQDKIYIFWDGKEDLNNIKPRHPVLLKSHWKLIKYNIKSRFEIDS</sequence>
<organism evidence="1 2">
    <name type="scientific">Heyndrickxia vini</name>
    <dbReference type="NCBI Taxonomy" id="1476025"/>
    <lineage>
        <taxon>Bacteria</taxon>
        <taxon>Bacillati</taxon>
        <taxon>Bacillota</taxon>
        <taxon>Bacilli</taxon>
        <taxon>Bacillales</taxon>
        <taxon>Bacillaceae</taxon>
        <taxon>Heyndrickxia</taxon>
    </lineage>
</organism>
<reference evidence="1 2" key="1">
    <citation type="submission" date="2020-11" db="EMBL/GenBank/DDBJ databases">
        <title>Taxonomic evaluation of the Bacillus sporothermodurans group of bacteria based on whole genome sequences.</title>
        <authorList>
            <person name="Fiedler G."/>
            <person name="Herbstmann A.-D."/>
            <person name="Doll E."/>
            <person name="Wenning M."/>
            <person name="Brinks E."/>
            <person name="Kabisch J."/>
            <person name="Breitenwieser F."/>
            <person name="Lappann M."/>
            <person name="Boehnlein C."/>
            <person name="Franz C."/>
        </authorList>
    </citation>
    <scope>NUCLEOTIDE SEQUENCE [LARGE SCALE GENOMIC DNA]</scope>
    <source>
        <strain evidence="1 2">JCM 19841</strain>
    </source>
</reference>
<keyword evidence="2" id="KW-1185">Reference proteome</keyword>
<accession>A0ABX7DZY5</accession>
<gene>
    <name evidence="1" type="ORF">I5776_18945</name>
</gene>